<sequence>MEDSIGQRIKTKRLELKLTQNQVAEKLFVTQQTVARWESGKHMLPVKAVQDLSELFDVPTAYFFGEDQVIMRRFNFFAFVGSLFVNFIFFWLIAIVLLTVLLTLWGMLGAGLVAPFVIIWQFIVGIHRFNVSRLLISCGMLGITIVVIPIVWKITCYMGRILRAYYRYNMNSIVYEVVPRGANDDYRKENQ</sequence>
<dbReference type="InterPro" id="IPR001387">
    <property type="entry name" value="Cro/C1-type_HTH"/>
</dbReference>
<feature type="transmembrane region" description="Helical" evidence="2">
    <location>
        <begin position="134"/>
        <end position="152"/>
    </location>
</feature>
<keyword evidence="2" id="KW-1133">Transmembrane helix</keyword>
<name>A0AAD0X7U4_9LACO</name>
<evidence type="ECO:0000259" key="3">
    <source>
        <dbReference type="PROSITE" id="PS50943"/>
    </source>
</evidence>
<dbReference type="EMBL" id="BDOR01000028">
    <property type="protein sequence ID" value="GBF03370.1"/>
    <property type="molecule type" value="Genomic_DNA"/>
</dbReference>
<protein>
    <submittedName>
        <fullName evidence="4">XRE family transcriptional regulator</fullName>
    </submittedName>
</protein>
<evidence type="ECO:0000313" key="4">
    <source>
        <dbReference type="EMBL" id="AYJ39743.1"/>
    </source>
</evidence>
<keyword evidence="6" id="KW-1185">Reference proteome</keyword>
<dbReference type="CDD" id="cd00093">
    <property type="entry name" value="HTH_XRE"/>
    <property type="match status" value="1"/>
</dbReference>
<dbReference type="Proteomes" id="UP000236162">
    <property type="component" value="Unassembled WGS sequence"/>
</dbReference>
<keyword evidence="1" id="KW-0238">DNA-binding</keyword>
<evidence type="ECO:0000256" key="2">
    <source>
        <dbReference type="SAM" id="Phobius"/>
    </source>
</evidence>
<gene>
    <name evidence="5" type="primary">xre_4</name>
    <name evidence="4" type="ORF">LP667_13520</name>
    <name evidence="5" type="ORF">LPPLD21_02940</name>
</gene>
<feature type="domain" description="HTH cro/C1-type" evidence="3">
    <location>
        <begin position="9"/>
        <end position="63"/>
    </location>
</feature>
<dbReference type="SUPFAM" id="SSF47413">
    <property type="entry name" value="lambda repressor-like DNA-binding domains"/>
    <property type="match status" value="1"/>
</dbReference>
<dbReference type="RefSeq" id="WP_021730761.1">
    <property type="nucleotide sequence ID" value="NZ_AVAI01000060.1"/>
</dbReference>
<keyword evidence="2" id="KW-0812">Transmembrane</keyword>
<dbReference type="SMART" id="SM00530">
    <property type="entry name" value="HTH_XRE"/>
    <property type="match status" value="1"/>
</dbReference>
<evidence type="ECO:0000313" key="5">
    <source>
        <dbReference type="EMBL" id="GBF03370.1"/>
    </source>
</evidence>
<feature type="transmembrane region" description="Helical" evidence="2">
    <location>
        <begin position="104"/>
        <end position="122"/>
    </location>
</feature>
<evidence type="ECO:0000256" key="1">
    <source>
        <dbReference type="ARBA" id="ARBA00023125"/>
    </source>
</evidence>
<feature type="transmembrane region" description="Helical" evidence="2">
    <location>
        <begin position="76"/>
        <end position="98"/>
    </location>
</feature>
<dbReference type="EMBL" id="CP032744">
    <property type="protein sequence ID" value="AYJ39743.1"/>
    <property type="molecule type" value="Genomic_DNA"/>
</dbReference>
<dbReference type="PROSITE" id="PS50943">
    <property type="entry name" value="HTH_CROC1"/>
    <property type="match status" value="1"/>
</dbReference>
<dbReference type="InterPro" id="IPR010982">
    <property type="entry name" value="Lambda_DNA-bd_dom_sf"/>
</dbReference>
<reference evidence="4 7" key="2">
    <citation type="submission" date="2018-10" db="EMBL/GenBank/DDBJ databases">
        <title>Genome seuquencing of Lactobacillus species.</title>
        <authorList>
            <person name="Baek C."/>
            <person name="Yi H."/>
        </authorList>
    </citation>
    <scope>NUCLEOTIDE SEQUENCE [LARGE SCALE GENOMIC DNA]</scope>
    <source>
        <strain evidence="4 7">DSM 10667</strain>
    </source>
</reference>
<keyword evidence="2" id="KW-0472">Membrane</keyword>
<evidence type="ECO:0000313" key="6">
    <source>
        <dbReference type="Proteomes" id="UP000236162"/>
    </source>
</evidence>
<accession>A0AAD0X7U4</accession>
<dbReference type="PANTHER" id="PTHR46558:SF13">
    <property type="entry name" value="HTH-TYPE TRANSCRIPTIONAL REGULATOR IMMR"/>
    <property type="match status" value="1"/>
</dbReference>
<dbReference type="Gene3D" id="1.10.260.40">
    <property type="entry name" value="lambda repressor-like DNA-binding domains"/>
    <property type="match status" value="1"/>
</dbReference>
<dbReference type="Proteomes" id="UP000277896">
    <property type="component" value="Chromosome"/>
</dbReference>
<dbReference type="GO" id="GO:0003677">
    <property type="term" value="F:DNA binding"/>
    <property type="evidence" value="ECO:0007669"/>
    <property type="project" value="UniProtKB-KW"/>
</dbReference>
<proteinExistence type="predicted"/>
<dbReference type="Pfam" id="PF01381">
    <property type="entry name" value="HTH_3"/>
    <property type="match status" value="1"/>
</dbReference>
<organism evidence="4 7">
    <name type="scientific">Lactiplantibacillus paraplantarum</name>
    <dbReference type="NCBI Taxonomy" id="60520"/>
    <lineage>
        <taxon>Bacteria</taxon>
        <taxon>Bacillati</taxon>
        <taxon>Bacillota</taxon>
        <taxon>Bacilli</taxon>
        <taxon>Lactobacillales</taxon>
        <taxon>Lactobacillaceae</taxon>
        <taxon>Lactiplantibacillus</taxon>
    </lineage>
</organism>
<dbReference type="PANTHER" id="PTHR46558">
    <property type="entry name" value="TRACRIPTIONAL REGULATORY PROTEIN-RELATED-RELATED"/>
    <property type="match status" value="1"/>
</dbReference>
<dbReference type="AlphaFoldDB" id="A0AAD0X7U4"/>
<reference evidence="5 6" key="1">
    <citation type="submission" date="2017-04" db="EMBL/GenBank/DDBJ databases">
        <title>In vitro and in silico characterization of Lactobacillus paraplantarum D2-1, a starter culture for soymilk fermentation.</title>
        <authorList>
            <person name="Endo A."/>
            <person name="Sasaki F."/>
            <person name="Maeno S."/>
            <person name="Kanesaki Y."/>
            <person name="Kubota E."/>
            <person name="Torres G.A."/>
            <person name="Tomita S."/>
            <person name="Nakagawa J."/>
        </authorList>
    </citation>
    <scope>NUCLEOTIDE SEQUENCE [LARGE SCALE GENOMIC DNA]</scope>
    <source>
        <strain evidence="5 6">D2-1</strain>
    </source>
</reference>
<evidence type="ECO:0000313" key="7">
    <source>
        <dbReference type="Proteomes" id="UP000277896"/>
    </source>
</evidence>